<sequence>MARSSSSGNTALDDSRPLSPSLPDPPPPPNSPNPSIGSKCDGVQTTSCSFLHACPAGPTPATSQ</sequence>
<dbReference type="AlphaFoldDB" id="A0ABD3M7U7"/>
<name>A0ABD3M7U7_9STRA</name>
<dbReference type="EMBL" id="JALLBG020000194">
    <property type="protein sequence ID" value="KAL3760084.1"/>
    <property type="molecule type" value="Genomic_DNA"/>
</dbReference>
<reference evidence="2 3" key="1">
    <citation type="submission" date="2024-10" db="EMBL/GenBank/DDBJ databases">
        <title>Updated reference genomes for cyclostephanoid diatoms.</title>
        <authorList>
            <person name="Roberts W.R."/>
            <person name="Alverson A.J."/>
        </authorList>
    </citation>
    <scope>NUCLEOTIDE SEQUENCE [LARGE SCALE GENOMIC DNA]</scope>
    <source>
        <strain evidence="2 3">AJA232-27</strain>
    </source>
</reference>
<comment type="caution">
    <text evidence="2">The sequence shown here is derived from an EMBL/GenBank/DDBJ whole genome shotgun (WGS) entry which is preliminary data.</text>
</comment>
<dbReference type="Proteomes" id="UP001530293">
    <property type="component" value="Unassembled WGS sequence"/>
</dbReference>
<gene>
    <name evidence="2" type="ORF">ACHAWU_006632</name>
</gene>
<keyword evidence="3" id="KW-1185">Reference proteome</keyword>
<feature type="region of interest" description="Disordered" evidence="1">
    <location>
        <begin position="1"/>
        <end position="42"/>
    </location>
</feature>
<organism evidence="2 3">
    <name type="scientific">Discostella pseudostelligera</name>
    <dbReference type="NCBI Taxonomy" id="259834"/>
    <lineage>
        <taxon>Eukaryota</taxon>
        <taxon>Sar</taxon>
        <taxon>Stramenopiles</taxon>
        <taxon>Ochrophyta</taxon>
        <taxon>Bacillariophyta</taxon>
        <taxon>Coscinodiscophyceae</taxon>
        <taxon>Thalassiosirophycidae</taxon>
        <taxon>Stephanodiscales</taxon>
        <taxon>Stephanodiscaceae</taxon>
        <taxon>Discostella</taxon>
    </lineage>
</organism>
<proteinExistence type="predicted"/>
<evidence type="ECO:0000256" key="1">
    <source>
        <dbReference type="SAM" id="MobiDB-lite"/>
    </source>
</evidence>
<evidence type="ECO:0000313" key="2">
    <source>
        <dbReference type="EMBL" id="KAL3760084.1"/>
    </source>
</evidence>
<feature type="compositionally biased region" description="Pro residues" evidence="1">
    <location>
        <begin position="20"/>
        <end position="32"/>
    </location>
</feature>
<protein>
    <submittedName>
        <fullName evidence="2">Uncharacterized protein</fullName>
    </submittedName>
</protein>
<feature type="compositionally biased region" description="Polar residues" evidence="1">
    <location>
        <begin position="1"/>
        <end position="10"/>
    </location>
</feature>
<accession>A0ABD3M7U7</accession>
<evidence type="ECO:0000313" key="3">
    <source>
        <dbReference type="Proteomes" id="UP001530293"/>
    </source>
</evidence>